<organism evidence="1 2">
    <name type="scientific">Pleurodeles waltl</name>
    <name type="common">Iberian ribbed newt</name>
    <dbReference type="NCBI Taxonomy" id="8319"/>
    <lineage>
        <taxon>Eukaryota</taxon>
        <taxon>Metazoa</taxon>
        <taxon>Chordata</taxon>
        <taxon>Craniata</taxon>
        <taxon>Vertebrata</taxon>
        <taxon>Euteleostomi</taxon>
        <taxon>Amphibia</taxon>
        <taxon>Batrachia</taxon>
        <taxon>Caudata</taxon>
        <taxon>Salamandroidea</taxon>
        <taxon>Salamandridae</taxon>
        <taxon>Pleurodelinae</taxon>
        <taxon>Pleurodeles</taxon>
    </lineage>
</organism>
<accession>A0AAV7VJ70</accession>
<evidence type="ECO:0000313" key="2">
    <source>
        <dbReference type="Proteomes" id="UP001066276"/>
    </source>
</evidence>
<reference evidence="1" key="1">
    <citation type="journal article" date="2022" name="bioRxiv">
        <title>Sequencing and chromosome-scale assembly of the giantPleurodeles waltlgenome.</title>
        <authorList>
            <person name="Brown T."/>
            <person name="Elewa A."/>
            <person name="Iarovenko S."/>
            <person name="Subramanian E."/>
            <person name="Araus A.J."/>
            <person name="Petzold A."/>
            <person name="Susuki M."/>
            <person name="Suzuki K.-i.T."/>
            <person name="Hayashi T."/>
            <person name="Toyoda A."/>
            <person name="Oliveira C."/>
            <person name="Osipova E."/>
            <person name="Leigh N.D."/>
            <person name="Simon A."/>
            <person name="Yun M.H."/>
        </authorList>
    </citation>
    <scope>NUCLEOTIDE SEQUENCE</scope>
    <source>
        <strain evidence="1">20211129_DDA</strain>
        <tissue evidence="1">Liver</tissue>
    </source>
</reference>
<dbReference type="AlphaFoldDB" id="A0AAV7VJ70"/>
<keyword evidence="2" id="KW-1185">Reference proteome</keyword>
<evidence type="ECO:0000313" key="1">
    <source>
        <dbReference type="EMBL" id="KAJ1200961.1"/>
    </source>
</evidence>
<proteinExistence type="predicted"/>
<protein>
    <submittedName>
        <fullName evidence="1">Uncharacterized protein</fullName>
    </submittedName>
</protein>
<sequence length="150" mass="16332">MCEASAAQGYHQVSDMAKKGQSDRDALKLLFEAGREDLLKPDVFLQARVGFTRPKRSVASRVAAAVLACSPPKEKVKARVDEDNEAVVCMSDRGEKTNVLTIEKEPMVKGGRGRVVATSFKGRDRQVRSGALLSPALVEGKSGRHWSAFM</sequence>
<dbReference type="EMBL" id="JANPWB010000003">
    <property type="protein sequence ID" value="KAJ1200961.1"/>
    <property type="molecule type" value="Genomic_DNA"/>
</dbReference>
<comment type="caution">
    <text evidence="1">The sequence shown here is derived from an EMBL/GenBank/DDBJ whole genome shotgun (WGS) entry which is preliminary data.</text>
</comment>
<gene>
    <name evidence="1" type="ORF">NDU88_004779</name>
</gene>
<name>A0AAV7VJ70_PLEWA</name>
<dbReference type="Proteomes" id="UP001066276">
    <property type="component" value="Chromosome 2_1"/>
</dbReference>